<keyword evidence="3" id="KW-0479">Metal-binding</keyword>
<evidence type="ECO:0000256" key="1">
    <source>
        <dbReference type="ARBA" id="ARBA00004123"/>
    </source>
</evidence>
<keyword evidence="13" id="KW-1185">Reference proteome</keyword>
<dbReference type="GO" id="GO:0005634">
    <property type="term" value="C:nucleus"/>
    <property type="evidence" value="ECO:0007669"/>
    <property type="project" value="UniProtKB-SubCell"/>
</dbReference>
<dbReference type="CDD" id="cd20554">
    <property type="entry name" value="CYCLIN_TFIIIB90_rpt2"/>
    <property type="match status" value="1"/>
</dbReference>
<dbReference type="FunFam" id="1.20.5.650:FF:000002">
    <property type="entry name" value="Cyclin/Brf1-like TBP-binding protein"/>
    <property type="match status" value="1"/>
</dbReference>
<dbReference type="GO" id="GO:0097550">
    <property type="term" value="C:transcription preinitiation complex"/>
    <property type="evidence" value="ECO:0007669"/>
    <property type="project" value="TreeGrafter"/>
</dbReference>
<feature type="region of interest" description="Disordered" evidence="10">
    <location>
        <begin position="484"/>
        <end position="520"/>
    </location>
</feature>
<dbReference type="GO" id="GO:0017025">
    <property type="term" value="F:TBP-class protein binding"/>
    <property type="evidence" value="ECO:0007669"/>
    <property type="project" value="InterPro"/>
</dbReference>
<comment type="subcellular location">
    <subcellularLocation>
        <location evidence="1">Nucleus</location>
    </subcellularLocation>
</comment>
<feature type="domain" description="Cyclin-like" evidence="11">
    <location>
        <begin position="76"/>
        <end position="159"/>
    </location>
</feature>
<keyword evidence="4" id="KW-0863">Zinc-finger</keyword>
<dbReference type="GO" id="GO:0000126">
    <property type="term" value="C:transcription factor TFIIIB complex"/>
    <property type="evidence" value="ECO:0007669"/>
    <property type="project" value="TreeGrafter"/>
</dbReference>
<dbReference type="PANTHER" id="PTHR11618">
    <property type="entry name" value="TRANSCRIPTION INITIATION FACTOR IIB-RELATED"/>
    <property type="match status" value="1"/>
</dbReference>
<organism evidence="12 13">
    <name type="scientific">Papaver somniferum</name>
    <name type="common">Opium poppy</name>
    <dbReference type="NCBI Taxonomy" id="3469"/>
    <lineage>
        <taxon>Eukaryota</taxon>
        <taxon>Viridiplantae</taxon>
        <taxon>Streptophyta</taxon>
        <taxon>Embryophyta</taxon>
        <taxon>Tracheophyta</taxon>
        <taxon>Spermatophyta</taxon>
        <taxon>Magnoliopsida</taxon>
        <taxon>Ranunculales</taxon>
        <taxon>Papaveraceae</taxon>
        <taxon>Papaveroideae</taxon>
        <taxon>Papaver</taxon>
    </lineage>
</organism>
<dbReference type="InterPro" id="IPR013150">
    <property type="entry name" value="TFIIB_cyclin"/>
</dbReference>
<dbReference type="FunFam" id="1.10.472.10:FF:000007">
    <property type="entry name" value="Transcription factor IIIB 90 kDa subunit"/>
    <property type="match status" value="1"/>
</dbReference>
<dbReference type="Proteomes" id="UP000316621">
    <property type="component" value="Chromosome 3"/>
</dbReference>
<dbReference type="PRINTS" id="PR00685">
    <property type="entry name" value="TIFACTORIIB"/>
</dbReference>
<dbReference type="STRING" id="3469.A0A4Y7J5D7"/>
<evidence type="ECO:0000259" key="11">
    <source>
        <dbReference type="SMART" id="SM00385"/>
    </source>
</evidence>
<feature type="region of interest" description="Disordered" evidence="10">
    <location>
        <begin position="354"/>
        <end position="417"/>
    </location>
</feature>
<evidence type="ECO:0000256" key="7">
    <source>
        <dbReference type="ARBA" id="ARBA00023159"/>
    </source>
</evidence>
<keyword evidence="6" id="KW-0805">Transcription regulation</keyword>
<evidence type="ECO:0000256" key="8">
    <source>
        <dbReference type="ARBA" id="ARBA00023163"/>
    </source>
</evidence>
<dbReference type="OMA" id="TIHINIY"/>
<feature type="compositionally biased region" description="Acidic residues" evidence="10">
    <location>
        <begin position="405"/>
        <end position="417"/>
    </location>
</feature>
<dbReference type="Gene3D" id="1.20.5.650">
    <property type="entry name" value="Single helix bin"/>
    <property type="match status" value="1"/>
</dbReference>
<evidence type="ECO:0000256" key="3">
    <source>
        <dbReference type="ARBA" id="ARBA00022723"/>
    </source>
</evidence>
<dbReference type="PANTHER" id="PTHR11618:SF4">
    <property type="entry name" value="TRANSCRIPTION FACTOR IIIB 90 KDA SUBUNIT"/>
    <property type="match status" value="1"/>
</dbReference>
<dbReference type="GO" id="GO:0000995">
    <property type="term" value="F:RNA polymerase III general transcription initiation factor activity"/>
    <property type="evidence" value="ECO:0007669"/>
    <property type="project" value="TreeGrafter"/>
</dbReference>
<dbReference type="Gramene" id="RZC56037">
    <property type="protein sequence ID" value="RZC56037"/>
    <property type="gene ID" value="C5167_014898"/>
</dbReference>
<keyword evidence="8" id="KW-0804">Transcription</keyword>
<dbReference type="AlphaFoldDB" id="A0A4Y7J5D7"/>
<comment type="similarity">
    <text evidence="2">Belongs to the TFIIB family.</text>
</comment>
<reference evidence="12 13" key="1">
    <citation type="journal article" date="2018" name="Science">
        <title>The opium poppy genome and morphinan production.</title>
        <authorList>
            <person name="Guo L."/>
            <person name="Winzer T."/>
            <person name="Yang X."/>
            <person name="Li Y."/>
            <person name="Ning Z."/>
            <person name="He Z."/>
            <person name="Teodor R."/>
            <person name="Lu Y."/>
            <person name="Bowser T.A."/>
            <person name="Graham I.A."/>
            <person name="Ye K."/>
        </authorList>
    </citation>
    <scope>NUCLEOTIDE SEQUENCE [LARGE SCALE GENOMIC DNA]</scope>
    <source>
        <strain evidence="13">cv. HN1</strain>
        <tissue evidence="12">Leaves</tissue>
    </source>
</reference>
<evidence type="ECO:0000256" key="4">
    <source>
        <dbReference type="ARBA" id="ARBA00022771"/>
    </source>
</evidence>
<evidence type="ECO:0000256" key="2">
    <source>
        <dbReference type="ARBA" id="ARBA00010857"/>
    </source>
</evidence>
<evidence type="ECO:0000256" key="9">
    <source>
        <dbReference type="ARBA" id="ARBA00023242"/>
    </source>
</evidence>
<dbReference type="GO" id="GO:0008270">
    <property type="term" value="F:zinc ion binding"/>
    <property type="evidence" value="ECO:0007669"/>
    <property type="project" value="UniProtKB-KW"/>
</dbReference>
<feature type="compositionally biased region" description="Low complexity" evidence="10">
    <location>
        <begin position="590"/>
        <end position="604"/>
    </location>
</feature>
<evidence type="ECO:0000256" key="6">
    <source>
        <dbReference type="ARBA" id="ARBA00023015"/>
    </source>
</evidence>
<dbReference type="GO" id="GO:0001006">
    <property type="term" value="F:RNA polymerase III type 3 promoter sequence-specific DNA binding"/>
    <property type="evidence" value="ECO:0007669"/>
    <property type="project" value="TreeGrafter"/>
</dbReference>
<feature type="compositionally biased region" description="Low complexity" evidence="10">
    <location>
        <begin position="501"/>
        <end position="514"/>
    </location>
</feature>
<dbReference type="Pfam" id="PF07741">
    <property type="entry name" value="BRF1"/>
    <property type="match status" value="1"/>
</dbReference>
<feature type="compositionally biased region" description="Polar residues" evidence="10">
    <location>
        <begin position="354"/>
        <end position="363"/>
    </location>
</feature>
<accession>A0A4Y7J5D7</accession>
<proteinExistence type="inferred from homology"/>
<dbReference type="FunFam" id="1.10.472.10:FF:000066">
    <property type="entry name" value="Transcription factor IIIB subunit"/>
    <property type="match status" value="1"/>
</dbReference>
<feature type="region of interest" description="Disordered" evidence="10">
    <location>
        <begin position="547"/>
        <end position="622"/>
    </location>
</feature>
<dbReference type="EMBL" id="CM010717">
    <property type="protein sequence ID" value="RZC56037.1"/>
    <property type="molecule type" value="Genomic_DNA"/>
</dbReference>
<keyword evidence="7" id="KW-0010">Activator</keyword>
<sequence length="622" mass="69621">MPWCDHCKKNTPTVRDDDGYSCCSVCGRVIDQDMFSSEPTFFVDAGGQSRMSGNFVKSVESGYSESFERTVNKGREEISYMATSLGISGGDSVIDEAAGYYKIAVNRNFTRGRRTLQVAAACLYLTCRTNEKPFLLIDFSEHLQINVYLLGAVFLQLCQLLRLEQHDFVQKLVDPSLFIHRFTERLLGKKSAEVSKTALLILASMKKDWMQTGRKPSGLCGAALYISALSHGLKYSKENIVSIVHICEATLTKRLIEFENTESGSLTIEEFNMKADEYEKQGNSRQAKSLETQKLLCKHKNTGNSDSSRVLCKDCYDFVKFSGGLHGGSDPPAYQLAEKERMAKATAETYASKISVSSSQETQDAVEKEKLSPEPSPHIGTQEGATIGHQEAVEEGASDQPRGDEDMDTIDGGESESLSDIDDAEVEGYLHNEEEKHYKKIIWEEMNKEYIEEQAAKEAAAAAEEARMASLPLEAQELEAARAAGVAKSRKERQEKRAADAKNAAPARTPAEATRQMLTKKRLSSRINYDVLEKLFDDDYMTDEAVKKKRTEYDKRDIPPNIEVRPEEEDELEPGLVDNEDYEEDGNGGTYDYYGDESSYYGNEGEYGDDAEDYNYNPEDYC</sequence>
<evidence type="ECO:0000313" key="13">
    <source>
        <dbReference type="Proteomes" id="UP000316621"/>
    </source>
</evidence>
<feature type="compositionally biased region" description="Acidic residues" evidence="10">
    <location>
        <begin position="566"/>
        <end position="586"/>
    </location>
</feature>
<keyword evidence="9" id="KW-0539">Nucleus</keyword>
<keyword evidence="5" id="KW-0862">Zinc</keyword>
<dbReference type="GO" id="GO:0070897">
    <property type="term" value="P:transcription preinitiation complex assembly"/>
    <property type="evidence" value="ECO:0007669"/>
    <property type="project" value="InterPro"/>
</dbReference>
<dbReference type="InterPro" id="IPR013763">
    <property type="entry name" value="Cyclin-like_dom"/>
</dbReference>
<protein>
    <recommendedName>
        <fullName evidence="11">Cyclin-like domain-containing protein</fullName>
    </recommendedName>
</protein>
<evidence type="ECO:0000313" key="12">
    <source>
        <dbReference type="EMBL" id="RZC56037.1"/>
    </source>
</evidence>
<name>A0A4Y7J5D7_PAPSO</name>
<gene>
    <name evidence="12" type="ORF">C5167_014898</name>
</gene>
<dbReference type="OrthoDB" id="511529at2759"/>
<dbReference type="InterPro" id="IPR000812">
    <property type="entry name" value="TFIIB"/>
</dbReference>
<dbReference type="InterPro" id="IPR036915">
    <property type="entry name" value="Cyclin-like_sf"/>
</dbReference>
<dbReference type="InterPro" id="IPR011665">
    <property type="entry name" value="BRF1_TBP-bd_dom"/>
</dbReference>
<dbReference type="CDD" id="cd20553">
    <property type="entry name" value="CYCLIN_TFIIIB90_rpt1"/>
    <property type="match status" value="1"/>
</dbReference>
<dbReference type="SMART" id="SM00385">
    <property type="entry name" value="CYCLIN"/>
    <property type="match status" value="2"/>
</dbReference>
<dbReference type="Gene3D" id="1.10.472.10">
    <property type="entry name" value="Cyclin-like"/>
    <property type="match status" value="2"/>
</dbReference>
<evidence type="ECO:0000256" key="10">
    <source>
        <dbReference type="SAM" id="MobiDB-lite"/>
    </source>
</evidence>
<evidence type="ECO:0000256" key="5">
    <source>
        <dbReference type="ARBA" id="ARBA00022833"/>
    </source>
</evidence>
<feature type="domain" description="Cyclin-like" evidence="11">
    <location>
        <begin position="177"/>
        <end position="260"/>
    </location>
</feature>
<dbReference type="SUPFAM" id="SSF47954">
    <property type="entry name" value="Cyclin-like"/>
    <property type="match status" value="2"/>
</dbReference>
<dbReference type="Pfam" id="PF00382">
    <property type="entry name" value="TFIIB"/>
    <property type="match status" value="2"/>
</dbReference>